<dbReference type="Proteomes" id="UP000008630">
    <property type="component" value="Chromosome"/>
</dbReference>
<protein>
    <submittedName>
        <fullName evidence="1">Uncharacterized protein</fullName>
    </submittedName>
</protein>
<dbReference type="STRING" id="693979.Bache_2095"/>
<accession>E6SRG3</accession>
<dbReference type="RefSeq" id="WP_013547659.1">
    <property type="nucleotide sequence ID" value="NC_014933.1"/>
</dbReference>
<evidence type="ECO:0000313" key="2">
    <source>
        <dbReference type="Proteomes" id="UP000008630"/>
    </source>
</evidence>
<dbReference type="PATRIC" id="fig|693979.3.peg.2205"/>
<name>E6SRG3_BACT6</name>
<sequence length="160" mass="17368">MKRTATARHIIRFRRWSRKAYAAFASIGRCVTIGCLRKGVADSSLSKQKVAGTAGHAGCGEENTWEGNSGGKDTDIGISPESGVTLVNGRMVTGMNLKVLFRTQTICPCANTGKQEEYILKQENNTGTDCRNNTAHTMRCTNSGNPCLFFSNRCISIVLT</sequence>
<dbReference type="AlphaFoldDB" id="E6SRG3"/>
<reference key="1">
    <citation type="submission" date="2010-11" db="EMBL/GenBank/DDBJ databases">
        <title>The complete genome of Bacteroides helcogenes P 36-108.</title>
        <authorList>
            <consortium name="US DOE Joint Genome Institute (JGI-PGF)"/>
            <person name="Lucas S."/>
            <person name="Copeland A."/>
            <person name="Lapidus A."/>
            <person name="Bruce D."/>
            <person name="Goodwin L."/>
            <person name="Pitluck S."/>
            <person name="Kyrpides N."/>
            <person name="Mavromatis K."/>
            <person name="Ivanova N."/>
            <person name="Zeytun A."/>
            <person name="Brettin T."/>
            <person name="Detter J.C."/>
            <person name="Tapia R."/>
            <person name="Han C."/>
            <person name="Land M."/>
            <person name="Hauser L."/>
            <person name="Markowitz V."/>
            <person name="Cheng J.-F."/>
            <person name="Hugenholtz P."/>
            <person name="Woyke T."/>
            <person name="Wu D."/>
            <person name="Gronow S."/>
            <person name="Wellnitz S."/>
            <person name="Brambilla E."/>
            <person name="Klenk H.-P."/>
            <person name="Eisen J.A."/>
        </authorList>
    </citation>
    <scope>NUCLEOTIDE SEQUENCE</scope>
    <source>
        <strain>P 36-108</strain>
    </source>
</reference>
<dbReference type="EMBL" id="CP002352">
    <property type="protein sequence ID" value="ADV44066.1"/>
    <property type="molecule type" value="Genomic_DNA"/>
</dbReference>
<dbReference type="HOGENOM" id="CLU_117066_0_0_10"/>
<evidence type="ECO:0000313" key="1">
    <source>
        <dbReference type="EMBL" id="ADV44066.1"/>
    </source>
</evidence>
<proteinExistence type="predicted"/>
<dbReference type="eggNOG" id="ENOG502ZK9S">
    <property type="taxonomic scope" value="Bacteria"/>
</dbReference>
<reference evidence="1 2" key="2">
    <citation type="journal article" date="2011" name="Stand. Genomic Sci.">
        <title>Complete genome sequence of Bacteroides helcogenes type strain (P 36-108).</title>
        <authorList>
            <person name="Pati A."/>
            <person name="Gronow S."/>
            <person name="Zeytun A."/>
            <person name="Lapidus A."/>
            <person name="Nolan M."/>
            <person name="Hammon N."/>
            <person name="Deshpande S."/>
            <person name="Cheng J.F."/>
            <person name="Tapia R."/>
            <person name="Han C."/>
            <person name="Goodwin L."/>
            <person name="Pitluck S."/>
            <person name="Liolios K."/>
            <person name="Pagani I."/>
            <person name="Ivanova N."/>
            <person name="Mavromatis K."/>
            <person name="Chen A."/>
            <person name="Palaniappan K."/>
            <person name="Land M."/>
            <person name="Hauser L."/>
            <person name="Chang Y.J."/>
            <person name="Jeffries C.D."/>
            <person name="Detter J.C."/>
            <person name="Brambilla E."/>
            <person name="Rohde M."/>
            <person name="Goker M."/>
            <person name="Woyke T."/>
            <person name="Bristow J."/>
            <person name="Eisen J.A."/>
            <person name="Markowitz V."/>
            <person name="Hugenholtz P."/>
            <person name="Kyrpides N.C."/>
            <person name="Klenk H.P."/>
            <person name="Lucas S."/>
        </authorList>
    </citation>
    <scope>NUCLEOTIDE SEQUENCE [LARGE SCALE GENOMIC DNA]</scope>
    <source>
        <strain evidence="2">ATCC 35417 / DSM 20613 / JCM 6297 / CCUG 15421 / P 36-108</strain>
    </source>
</reference>
<organism evidence="1 2">
    <name type="scientific">Bacteroides helcogenes (strain ATCC 35417 / DSM 20613 / JCM 6297 / CCUG 15421 / P 36-108)</name>
    <dbReference type="NCBI Taxonomy" id="693979"/>
    <lineage>
        <taxon>Bacteria</taxon>
        <taxon>Pseudomonadati</taxon>
        <taxon>Bacteroidota</taxon>
        <taxon>Bacteroidia</taxon>
        <taxon>Bacteroidales</taxon>
        <taxon>Bacteroidaceae</taxon>
        <taxon>Bacteroides</taxon>
    </lineage>
</organism>
<dbReference type="KEGG" id="bhl:Bache_2095"/>
<dbReference type="OrthoDB" id="1120304at2"/>
<gene>
    <name evidence="1" type="ordered locus">Bache_2095</name>
</gene>
<keyword evidence="2" id="KW-1185">Reference proteome</keyword>